<dbReference type="InterPro" id="IPR007541">
    <property type="entry name" value="Uncharacterised_BSP"/>
</dbReference>
<reference evidence="1 2" key="1">
    <citation type="journal article" date="2019" name="New Phytol.">
        <title>Comparative genomics reveals unique wood-decay strategies and fruiting body development in the Schizophyllaceae.</title>
        <authorList>
            <person name="Almasi E."/>
            <person name="Sahu N."/>
            <person name="Krizsan K."/>
            <person name="Balint B."/>
            <person name="Kovacs G.M."/>
            <person name="Kiss B."/>
            <person name="Cseklye J."/>
            <person name="Drula E."/>
            <person name="Henrissat B."/>
            <person name="Nagy I."/>
            <person name="Chovatia M."/>
            <person name="Adam C."/>
            <person name="LaButti K."/>
            <person name="Lipzen A."/>
            <person name="Riley R."/>
            <person name="Grigoriev I.V."/>
            <person name="Nagy L.G."/>
        </authorList>
    </citation>
    <scope>NUCLEOTIDE SEQUENCE [LARGE SCALE GENOMIC DNA]</scope>
    <source>
        <strain evidence="1 2">NL-1724</strain>
    </source>
</reference>
<keyword evidence="2" id="KW-1185">Reference proteome</keyword>
<evidence type="ECO:0008006" key="3">
    <source>
        <dbReference type="Google" id="ProtNLM"/>
    </source>
</evidence>
<comment type="caution">
    <text evidence="1">The sequence shown here is derived from an EMBL/GenBank/DDBJ whole genome shotgun (WGS) entry which is preliminary data.</text>
</comment>
<evidence type="ECO:0000313" key="1">
    <source>
        <dbReference type="EMBL" id="TRM65843.1"/>
    </source>
</evidence>
<accession>A0A550CM09</accession>
<dbReference type="EMBL" id="VDMD01000004">
    <property type="protein sequence ID" value="TRM65843.1"/>
    <property type="molecule type" value="Genomic_DNA"/>
</dbReference>
<gene>
    <name evidence="1" type="ORF">BD626DRAFT_397920</name>
</gene>
<protein>
    <recommendedName>
        <fullName evidence="3">Plant basic secretory protein</fullName>
    </recommendedName>
</protein>
<sequence>MSPLPPPEEREWPMPKLGIRVDDLAHKGATIFFDVVDPLGALREAVIASFTWLYTSEKHPDNVEGINLILRSMPGVAYTHGSHTHKEIHFSLDHIVNSESRARHEIMGVLVHEVVHCFQYNGKSTAPGGLIEGIADFVRLNASYAPPHWKRCPSTDGQWDAGYQTTGFFLDWLEQRYGYGTIRELNDAMLDREWDPHIFKEVTGRKVEKLWRLYCAESGAQSM</sequence>
<evidence type="ECO:0000313" key="2">
    <source>
        <dbReference type="Proteomes" id="UP000320762"/>
    </source>
</evidence>
<dbReference type="AlphaFoldDB" id="A0A550CM09"/>
<dbReference type="Pfam" id="PF04450">
    <property type="entry name" value="BSP"/>
    <property type="match status" value="1"/>
</dbReference>
<organism evidence="1 2">
    <name type="scientific">Schizophyllum amplum</name>
    <dbReference type="NCBI Taxonomy" id="97359"/>
    <lineage>
        <taxon>Eukaryota</taxon>
        <taxon>Fungi</taxon>
        <taxon>Dikarya</taxon>
        <taxon>Basidiomycota</taxon>
        <taxon>Agaricomycotina</taxon>
        <taxon>Agaricomycetes</taxon>
        <taxon>Agaricomycetidae</taxon>
        <taxon>Agaricales</taxon>
        <taxon>Schizophyllaceae</taxon>
        <taxon>Schizophyllum</taxon>
    </lineage>
</organism>
<dbReference type="PANTHER" id="PTHR33321:SF12">
    <property type="entry name" value="PLANT BASIC SECRETORY PROTEIN (BSP) FAMILY PROTEIN"/>
    <property type="match status" value="1"/>
</dbReference>
<dbReference type="PANTHER" id="PTHR33321">
    <property type="match status" value="1"/>
</dbReference>
<dbReference type="OrthoDB" id="891726at2759"/>
<dbReference type="Proteomes" id="UP000320762">
    <property type="component" value="Unassembled WGS sequence"/>
</dbReference>
<proteinExistence type="predicted"/>
<dbReference type="STRING" id="97359.A0A550CM09"/>
<name>A0A550CM09_9AGAR</name>